<gene>
    <name evidence="7" type="ORF">ACJMK2_028202</name>
</gene>
<evidence type="ECO:0008006" key="9">
    <source>
        <dbReference type="Google" id="ProtNLM"/>
    </source>
</evidence>
<dbReference type="InterPro" id="IPR024548">
    <property type="entry name" value="Cu2_monoox_C"/>
</dbReference>
<evidence type="ECO:0000256" key="2">
    <source>
        <dbReference type="ARBA" id="ARBA00023157"/>
    </source>
</evidence>
<evidence type="ECO:0000256" key="4">
    <source>
        <dbReference type="SAM" id="SignalP"/>
    </source>
</evidence>
<keyword evidence="3" id="KW-0325">Glycoprotein</keyword>
<evidence type="ECO:0000256" key="1">
    <source>
        <dbReference type="ARBA" id="ARBA00022729"/>
    </source>
</evidence>
<dbReference type="AlphaFoldDB" id="A0ABD3X6N2"/>
<feature type="chain" id="PRO_5044813698" description="Peptidylglycine monooxygenase" evidence="4">
    <location>
        <begin position="29"/>
        <end position="363"/>
    </location>
</feature>
<dbReference type="InterPro" id="IPR014784">
    <property type="entry name" value="Cu2_ascorb_mOase-like_C"/>
</dbReference>
<dbReference type="EMBL" id="JBJQND010000003">
    <property type="protein sequence ID" value="KAL3881810.1"/>
    <property type="molecule type" value="Genomic_DNA"/>
</dbReference>
<dbReference type="InterPro" id="IPR000323">
    <property type="entry name" value="Cu2_ascorb_mOase_N"/>
</dbReference>
<feature type="domain" description="Copper type II ascorbate-dependent monooxygenase C-terminal" evidence="6">
    <location>
        <begin position="193"/>
        <end position="303"/>
    </location>
</feature>
<dbReference type="Gene3D" id="2.60.120.310">
    <property type="entry name" value="Copper type II, ascorbate-dependent monooxygenase, N-terminal domain"/>
    <property type="match status" value="1"/>
</dbReference>
<keyword evidence="2" id="KW-1015">Disulfide bond</keyword>
<name>A0ABD3X6N2_SINWO</name>
<evidence type="ECO:0000313" key="8">
    <source>
        <dbReference type="Proteomes" id="UP001634394"/>
    </source>
</evidence>
<comment type="caution">
    <text evidence="7">The sequence shown here is derived from an EMBL/GenBank/DDBJ whole genome shotgun (WGS) entry which is preliminary data.</text>
</comment>
<evidence type="ECO:0000313" key="7">
    <source>
        <dbReference type="EMBL" id="KAL3881810.1"/>
    </source>
</evidence>
<feature type="domain" description="Copper type II ascorbate-dependent monooxygenase N-terminal" evidence="5">
    <location>
        <begin position="43"/>
        <end position="158"/>
    </location>
</feature>
<dbReference type="Pfam" id="PF01082">
    <property type="entry name" value="Cu2_monooxygen"/>
    <property type="match status" value="1"/>
</dbReference>
<organism evidence="7 8">
    <name type="scientific">Sinanodonta woodiana</name>
    <name type="common">Chinese pond mussel</name>
    <name type="synonym">Anodonta woodiana</name>
    <dbReference type="NCBI Taxonomy" id="1069815"/>
    <lineage>
        <taxon>Eukaryota</taxon>
        <taxon>Metazoa</taxon>
        <taxon>Spiralia</taxon>
        <taxon>Lophotrochozoa</taxon>
        <taxon>Mollusca</taxon>
        <taxon>Bivalvia</taxon>
        <taxon>Autobranchia</taxon>
        <taxon>Heteroconchia</taxon>
        <taxon>Palaeoheterodonta</taxon>
        <taxon>Unionida</taxon>
        <taxon>Unionoidea</taxon>
        <taxon>Unionidae</taxon>
        <taxon>Unioninae</taxon>
        <taxon>Sinanodonta</taxon>
    </lineage>
</organism>
<accession>A0ABD3X6N2</accession>
<dbReference type="Gene3D" id="2.60.120.230">
    <property type="match status" value="1"/>
</dbReference>
<feature type="signal peptide" evidence="4">
    <location>
        <begin position="1"/>
        <end position="28"/>
    </location>
</feature>
<proteinExistence type="predicted"/>
<protein>
    <recommendedName>
        <fullName evidence="9">Peptidylglycine monooxygenase</fullName>
    </recommendedName>
</protein>
<dbReference type="SUPFAM" id="SSF49742">
    <property type="entry name" value="PHM/PNGase F"/>
    <property type="match status" value="2"/>
</dbReference>
<dbReference type="PANTHER" id="PTHR10680:SF38">
    <property type="entry name" value="BLL1368 PROTEIN"/>
    <property type="match status" value="1"/>
</dbReference>
<keyword evidence="1 4" id="KW-0732">Signal</keyword>
<evidence type="ECO:0000259" key="6">
    <source>
        <dbReference type="Pfam" id="PF03712"/>
    </source>
</evidence>
<dbReference type="InterPro" id="IPR008977">
    <property type="entry name" value="PHM/PNGase_F_dom_sf"/>
</dbReference>
<evidence type="ECO:0000259" key="5">
    <source>
        <dbReference type="Pfam" id="PF01082"/>
    </source>
</evidence>
<evidence type="ECO:0000256" key="3">
    <source>
        <dbReference type="ARBA" id="ARBA00023180"/>
    </source>
</evidence>
<dbReference type="InterPro" id="IPR036939">
    <property type="entry name" value="Cu2_ascorb_mOase_N_sf"/>
</dbReference>
<sequence>MEWQAIEIRSSQWILLLLAIILNTCIQCIPIKVTSEVTKRTLIQMPKIRVDKPDSYICMAVPVTDLEFSTVVGFKIDVVKEITHHVAIAFCEEYETDQTVWDCKSGHGHICSGRSTVFGGWDGWSKNHSDTLFPDDVGIQLGKEVKLNYVIIQTHFKEAVPDPDALKSNPTNVTLFLARESRNYSYQKVSLYSSGYIPAFSEDFKAEITCKWASVPVNLYEYFAHTHNYGQLIEGYIIRNNTKLLLAMDKPKGKSHDTVTIEERHIEIRPDDILAVRCSYRNTGPSKVLFGLGGSDEMCNLELSFKYDAKEINAFPQSIKCGSDAQEKVWCPKGGHDQVDVLCDLQHEAANKDVQRDFHKLIM</sequence>
<keyword evidence="8" id="KW-1185">Reference proteome</keyword>
<reference evidence="7 8" key="1">
    <citation type="submission" date="2024-11" db="EMBL/GenBank/DDBJ databases">
        <title>Chromosome-level genome assembly of the freshwater bivalve Anodonta woodiana.</title>
        <authorList>
            <person name="Chen X."/>
        </authorList>
    </citation>
    <scope>NUCLEOTIDE SEQUENCE [LARGE SCALE GENOMIC DNA]</scope>
    <source>
        <strain evidence="7">MN2024</strain>
        <tissue evidence="7">Gills</tissue>
    </source>
</reference>
<dbReference type="Proteomes" id="UP001634394">
    <property type="component" value="Unassembled WGS sequence"/>
</dbReference>
<dbReference type="Pfam" id="PF03712">
    <property type="entry name" value="Cu2_monoox_C"/>
    <property type="match status" value="1"/>
</dbReference>
<dbReference type="PANTHER" id="PTHR10680">
    <property type="entry name" value="PEPTIDYL-GLYCINE ALPHA-AMIDATING MONOOXYGENASE"/>
    <property type="match status" value="1"/>
</dbReference>